<keyword evidence="3" id="KW-1185">Reference proteome</keyword>
<accession>A0A6I6AMR4</accession>
<evidence type="ECO:0000313" key="2">
    <source>
        <dbReference type="EMBL" id="QGQ25739.1"/>
    </source>
</evidence>
<gene>
    <name evidence="2" type="ORF">F1728_25045</name>
</gene>
<dbReference type="RefSeq" id="WP_155366335.1">
    <property type="nucleotide sequence ID" value="NZ_CP043930.1"/>
</dbReference>
<dbReference type="AlphaFoldDB" id="A0A6I6AMR4"/>
<reference evidence="2 3" key="1">
    <citation type="submission" date="2019-09" db="EMBL/GenBank/DDBJ databases">
        <title>Gimesia benthica sp. nov., a novel bacterium isolated from deep-sea water of the Northwest Indian Ocean.</title>
        <authorList>
            <person name="Dai X."/>
        </authorList>
    </citation>
    <scope>NUCLEOTIDE SEQUENCE [LARGE SCALE GENOMIC DNA]</scope>
    <source>
        <strain evidence="2 3">E7</strain>
    </source>
</reference>
<protein>
    <submittedName>
        <fullName evidence="2">Uncharacterized protein</fullName>
    </submittedName>
</protein>
<sequence length="82" mass="8926">MLLIPSLSKTIKNKLMKENPLTVAEVTSMTMSLAVGLPDTGAKKTGALLLIAGRLRDQLEEGIMAKAEQQENMEAESRRKAN</sequence>
<name>A0A6I6AMR4_9PLAN</name>
<dbReference type="EMBL" id="CP043930">
    <property type="protein sequence ID" value="QGQ25739.1"/>
    <property type="molecule type" value="Genomic_DNA"/>
</dbReference>
<feature type="region of interest" description="Disordered" evidence="1">
    <location>
        <begin position="63"/>
        <end position="82"/>
    </location>
</feature>
<organism evidence="2 3">
    <name type="scientific">Gimesia benthica</name>
    <dbReference type="NCBI Taxonomy" id="2608982"/>
    <lineage>
        <taxon>Bacteria</taxon>
        <taxon>Pseudomonadati</taxon>
        <taxon>Planctomycetota</taxon>
        <taxon>Planctomycetia</taxon>
        <taxon>Planctomycetales</taxon>
        <taxon>Planctomycetaceae</taxon>
        <taxon>Gimesia</taxon>
    </lineage>
</organism>
<dbReference type="Proteomes" id="UP000427281">
    <property type="component" value="Chromosome"/>
</dbReference>
<dbReference type="KEGG" id="gim:F1728_25045"/>
<proteinExistence type="predicted"/>
<evidence type="ECO:0000256" key="1">
    <source>
        <dbReference type="SAM" id="MobiDB-lite"/>
    </source>
</evidence>
<evidence type="ECO:0000313" key="3">
    <source>
        <dbReference type="Proteomes" id="UP000427281"/>
    </source>
</evidence>